<evidence type="ECO:0000256" key="1">
    <source>
        <dbReference type="SAM" id="MobiDB-lite"/>
    </source>
</evidence>
<reference evidence="4" key="2">
    <citation type="submission" date="2025-08" db="UniProtKB">
        <authorList>
            <consortium name="RefSeq"/>
        </authorList>
    </citation>
    <scope>IDENTIFICATION</scope>
    <source>
        <tissue evidence="4">Etiolated seedlings</tissue>
    </source>
</reference>
<keyword evidence="3" id="KW-1185">Reference proteome</keyword>
<dbReference type="OrthoDB" id="1933309at2759"/>
<reference evidence="3" key="1">
    <citation type="journal article" date="2013" name="Nat. Biotechnol.">
        <title>Draft genome sequence of chickpea (Cicer arietinum) provides a resource for trait improvement.</title>
        <authorList>
            <person name="Varshney R.K."/>
            <person name="Song C."/>
            <person name="Saxena R.K."/>
            <person name="Azam S."/>
            <person name="Yu S."/>
            <person name="Sharpe A.G."/>
            <person name="Cannon S."/>
            <person name="Baek J."/>
            <person name="Rosen B.D."/>
            <person name="Tar'an B."/>
            <person name="Millan T."/>
            <person name="Zhang X."/>
            <person name="Ramsay L.D."/>
            <person name="Iwata A."/>
            <person name="Wang Y."/>
            <person name="Nelson W."/>
            <person name="Farmer A.D."/>
            <person name="Gaur P.M."/>
            <person name="Soderlund C."/>
            <person name="Penmetsa R.V."/>
            <person name="Xu C."/>
            <person name="Bharti A.K."/>
            <person name="He W."/>
            <person name="Winter P."/>
            <person name="Zhao S."/>
            <person name="Hane J.K."/>
            <person name="Carrasquilla-Garcia N."/>
            <person name="Condie J.A."/>
            <person name="Upadhyaya H.D."/>
            <person name="Luo M.C."/>
            <person name="Thudi M."/>
            <person name="Gowda C.L."/>
            <person name="Singh N.P."/>
            <person name="Lichtenzveig J."/>
            <person name="Gali K.K."/>
            <person name="Rubio J."/>
            <person name="Nadarajan N."/>
            <person name="Dolezel J."/>
            <person name="Bansal K.C."/>
            <person name="Xu X."/>
            <person name="Edwards D."/>
            <person name="Zhang G."/>
            <person name="Kahl G."/>
            <person name="Gil J."/>
            <person name="Singh K.B."/>
            <person name="Datta S.K."/>
            <person name="Jackson S.A."/>
            <person name="Wang J."/>
            <person name="Cook D.R."/>
        </authorList>
    </citation>
    <scope>NUCLEOTIDE SEQUENCE [LARGE SCALE GENOMIC DNA]</scope>
    <source>
        <strain evidence="3">cv. CDC Frontier</strain>
    </source>
</reference>
<sequence length="610" mass="68188">MDLEEREDEELDTTSNANSGSSQMNCVFKSGLTVGKKILAVGVVATSVPLVLPAFVVASAIGLAVSMPCAVFYVSHTCTQNLMSKLLPKPTSQEQGPLLLEHVCFKPNIDDITHVKDEAIEKTENEMVGVNCQNNMMFSHDYGKGVLKEEEEAVEPELLHSSDVNYDVVQHNGSEKGSTDYFSEEKEEGETLPLKGEIYGGMEKSNMEKAMSGATSFDESEEFQAPFDFGVTTTIVLEECEDHEVKEGDIEEEEMRKETKGLLEKIRDEGRNDMRGEYEKGVQDIGPVVENMEVGEEEKQNLGNGDEIRNQQEDSRVCKEMVPSRNDDNKDIVFNEVVESSENARGVLELEVDGSNDSQKPIDETSESELLDGRGFQYDTVSDELIGDLLMEMQLLNTLVAEDLSEVNDEKTDTRENFDEEPEPTILQKAVLDDDVSDVNQEMHLHEDNKRMDSSDADAVEIAYESELHLSDENKIDSDAHSYTVDLHEESSNVKVGMHTDSMEVLVSSLELESRTSECSSEKNIVCPSEELLQVSFNKENIWKQINVIRKIIGYEATNQTSYADELKALYIFTGVEPPTFLKENPFDPAEINEKLHFLMSIVGIKTDAP</sequence>
<evidence type="ECO:0000313" key="4">
    <source>
        <dbReference type="RefSeq" id="XP_004495546.1"/>
    </source>
</evidence>
<accession>A0A1S2XXM6</accession>
<dbReference type="PANTHER" id="PTHR37198:SF1">
    <property type="entry name" value="NUCLEOLIN"/>
    <property type="match status" value="1"/>
</dbReference>
<protein>
    <submittedName>
        <fullName evidence="4">Uncharacterized protein LOC101503497 isoform X1</fullName>
    </submittedName>
</protein>
<keyword evidence="2" id="KW-0472">Membrane</keyword>
<proteinExistence type="predicted"/>
<name>A0A1S2XXM6_CICAR</name>
<dbReference type="AlphaFoldDB" id="A0A1S2XXM6"/>
<dbReference type="RefSeq" id="XP_004495546.1">
    <property type="nucleotide sequence ID" value="XM_004495489.3"/>
</dbReference>
<dbReference type="KEGG" id="cam:101503497"/>
<dbReference type="GeneID" id="101503497"/>
<evidence type="ECO:0000313" key="3">
    <source>
        <dbReference type="Proteomes" id="UP000087171"/>
    </source>
</evidence>
<feature type="region of interest" description="Disordered" evidence="1">
    <location>
        <begin position="352"/>
        <end position="371"/>
    </location>
</feature>
<dbReference type="eggNOG" id="ENOG502S5I7">
    <property type="taxonomic scope" value="Eukaryota"/>
</dbReference>
<keyword evidence="2" id="KW-1133">Transmembrane helix</keyword>
<dbReference type="PaxDb" id="3827-XP_004495546.1"/>
<gene>
    <name evidence="4" type="primary">LOC101503497</name>
</gene>
<dbReference type="Proteomes" id="UP000087171">
    <property type="component" value="Chromosome Ca4"/>
</dbReference>
<dbReference type="PANTHER" id="PTHR37198">
    <property type="entry name" value="NUCLEOLIN"/>
    <property type="match status" value="1"/>
</dbReference>
<keyword evidence="2" id="KW-0812">Transmembrane</keyword>
<evidence type="ECO:0000256" key="2">
    <source>
        <dbReference type="SAM" id="Phobius"/>
    </source>
</evidence>
<organism evidence="3 4">
    <name type="scientific">Cicer arietinum</name>
    <name type="common">Chickpea</name>
    <name type="synonym">Garbanzo</name>
    <dbReference type="NCBI Taxonomy" id="3827"/>
    <lineage>
        <taxon>Eukaryota</taxon>
        <taxon>Viridiplantae</taxon>
        <taxon>Streptophyta</taxon>
        <taxon>Embryophyta</taxon>
        <taxon>Tracheophyta</taxon>
        <taxon>Spermatophyta</taxon>
        <taxon>Magnoliopsida</taxon>
        <taxon>eudicotyledons</taxon>
        <taxon>Gunneridae</taxon>
        <taxon>Pentapetalae</taxon>
        <taxon>rosids</taxon>
        <taxon>fabids</taxon>
        <taxon>Fabales</taxon>
        <taxon>Fabaceae</taxon>
        <taxon>Papilionoideae</taxon>
        <taxon>50 kb inversion clade</taxon>
        <taxon>NPAAA clade</taxon>
        <taxon>Hologalegina</taxon>
        <taxon>IRL clade</taxon>
        <taxon>Cicereae</taxon>
        <taxon>Cicer</taxon>
    </lineage>
</organism>
<feature type="transmembrane region" description="Helical" evidence="2">
    <location>
        <begin position="38"/>
        <end position="65"/>
    </location>
</feature>